<dbReference type="eggNOG" id="ENOG502RZ9U">
    <property type="taxonomic scope" value="Eukaryota"/>
</dbReference>
<dbReference type="PANTHER" id="PTHR39104:SF1">
    <property type="entry name" value="AMINO ACID-LIGASE"/>
    <property type="match status" value="1"/>
</dbReference>
<evidence type="ECO:0000313" key="1">
    <source>
        <dbReference type="EMBL" id="EXB99128.1"/>
    </source>
</evidence>
<dbReference type="AlphaFoldDB" id="W9RYP4"/>
<dbReference type="STRING" id="981085.W9RYP4"/>
<dbReference type="EMBL" id="KE345297">
    <property type="protein sequence ID" value="EXB99128.1"/>
    <property type="molecule type" value="Genomic_DNA"/>
</dbReference>
<evidence type="ECO:0000313" key="2">
    <source>
        <dbReference type="Proteomes" id="UP000030645"/>
    </source>
</evidence>
<gene>
    <name evidence="1" type="ORF">L484_007036</name>
</gene>
<name>W9RYP4_9ROSA</name>
<accession>W9RYP4</accession>
<dbReference type="Proteomes" id="UP000030645">
    <property type="component" value="Unassembled WGS sequence"/>
</dbReference>
<proteinExistence type="predicted"/>
<protein>
    <submittedName>
        <fullName evidence="1">Uncharacterized protein</fullName>
    </submittedName>
</protein>
<dbReference type="PANTHER" id="PTHR39104">
    <property type="entry name" value="AMINO ACID-LIGASE"/>
    <property type="match status" value="1"/>
</dbReference>
<keyword evidence="2" id="KW-1185">Reference proteome</keyword>
<sequence>MSASKARRIKLYCPPVKKMIEMVAWEEQRLDLGSIALAFGLDPSTLKLNGHFISRGLDLISSSVTWKSLLSFFSAKRLSTGRDDHDALIVDGKLSRVGTKRAHDPKDAVNGILDSASVPREMGNSGAPATEDTNLVKSKKIREGNSGKNGDCGMSLLYNGIRLKRKQLLEDLSLLKKLRINETCSADITGKGNDLSRSISSSTCNLRCSPMSQNMKRTREDDVDDAILAAPYKKIR</sequence>
<dbReference type="OrthoDB" id="751983at2759"/>
<dbReference type="KEGG" id="mnt:21390449"/>
<organism evidence="1 2">
    <name type="scientific">Morus notabilis</name>
    <dbReference type="NCBI Taxonomy" id="981085"/>
    <lineage>
        <taxon>Eukaryota</taxon>
        <taxon>Viridiplantae</taxon>
        <taxon>Streptophyta</taxon>
        <taxon>Embryophyta</taxon>
        <taxon>Tracheophyta</taxon>
        <taxon>Spermatophyta</taxon>
        <taxon>Magnoliopsida</taxon>
        <taxon>eudicotyledons</taxon>
        <taxon>Gunneridae</taxon>
        <taxon>Pentapetalae</taxon>
        <taxon>rosids</taxon>
        <taxon>fabids</taxon>
        <taxon>Rosales</taxon>
        <taxon>Moraceae</taxon>
        <taxon>Moreae</taxon>
        <taxon>Morus</taxon>
    </lineage>
</organism>
<reference evidence="2" key="1">
    <citation type="submission" date="2013-01" db="EMBL/GenBank/DDBJ databases">
        <title>Draft Genome Sequence of a Mulberry Tree, Morus notabilis C.K. Schneid.</title>
        <authorList>
            <person name="He N."/>
            <person name="Zhao S."/>
        </authorList>
    </citation>
    <scope>NUCLEOTIDE SEQUENCE</scope>
</reference>